<feature type="transmembrane region" description="Helical" evidence="6">
    <location>
        <begin position="199"/>
        <end position="220"/>
    </location>
</feature>
<dbReference type="PANTHER" id="PTHR42718">
    <property type="entry name" value="MAJOR FACILITATOR SUPERFAMILY MULTIDRUG TRANSPORTER MFSC"/>
    <property type="match status" value="1"/>
</dbReference>
<feature type="transmembrane region" description="Helical" evidence="6">
    <location>
        <begin position="240"/>
        <end position="258"/>
    </location>
</feature>
<feature type="transmembrane region" description="Helical" evidence="6">
    <location>
        <begin position="169"/>
        <end position="187"/>
    </location>
</feature>
<protein>
    <submittedName>
        <fullName evidence="8">MFS transporter</fullName>
    </submittedName>
</protein>
<feature type="transmembrane region" description="Helical" evidence="6">
    <location>
        <begin position="283"/>
        <end position="308"/>
    </location>
</feature>
<keyword evidence="4 6" id="KW-1133">Transmembrane helix</keyword>
<dbReference type="SUPFAM" id="SSF103473">
    <property type="entry name" value="MFS general substrate transporter"/>
    <property type="match status" value="1"/>
</dbReference>
<dbReference type="AlphaFoldDB" id="A0A2S8IZI9"/>
<dbReference type="InterPro" id="IPR020846">
    <property type="entry name" value="MFS_dom"/>
</dbReference>
<keyword evidence="3 6" id="KW-0812">Transmembrane</keyword>
<dbReference type="PANTHER" id="PTHR42718:SF9">
    <property type="entry name" value="MAJOR FACILITATOR SUPERFAMILY MULTIDRUG TRANSPORTER MFSC"/>
    <property type="match status" value="1"/>
</dbReference>
<dbReference type="CDD" id="cd17321">
    <property type="entry name" value="MFS_MMR_MDR_like"/>
    <property type="match status" value="1"/>
</dbReference>
<feature type="transmembrane region" description="Helical" evidence="6">
    <location>
        <begin position="45"/>
        <end position="70"/>
    </location>
</feature>
<evidence type="ECO:0000256" key="6">
    <source>
        <dbReference type="SAM" id="Phobius"/>
    </source>
</evidence>
<feature type="transmembrane region" description="Helical" evidence="6">
    <location>
        <begin position="374"/>
        <end position="400"/>
    </location>
</feature>
<organism evidence="8 9">
    <name type="scientific">Rhodococcus opacus</name>
    <name type="common">Nocardia opaca</name>
    <dbReference type="NCBI Taxonomy" id="37919"/>
    <lineage>
        <taxon>Bacteria</taxon>
        <taxon>Bacillati</taxon>
        <taxon>Actinomycetota</taxon>
        <taxon>Actinomycetes</taxon>
        <taxon>Mycobacteriales</taxon>
        <taxon>Nocardiaceae</taxon>
        <taxon>Rhodococcus</taxon>
    </lineage>
</organism>
<dbReference type="Pfam" id="PF07690">
    <property type="entry name" value="MFS_1"/>
    <property type="match status" value="1"/>
</dbReference>
<reference evidence="9" key="1">
    <citation type="submission" date="2018-02" db="EMBL/GenBank/DDBJ databases">
        <title>Draft genome sequencing of Rhodococcus opacus KU647198.</title>
        <authorList>
            <person name="Zheng B.-X."/>
        </authorList>
    </citation>
    <scope>NUCLEOTIDE SEQUENCE [LARGE SCALE GENOMIC DNA]</scope>
    <source>
        <strain evidence="9">04-OD7</strain>
    </source>
</reference>
<comment type="subcellular location">
    <subcellularLocation>
        <location evidence="1">Cell membrane</location>
        <topology evidence="1">Multi-pass membrane protein</topology>
    </subcellularLocation>
</comment>
<dbReference type="PROSITE" id="PS50850">
    <property type="entry name" value="MFS"/>
    <property type="match status" value="1"/>
</dbReference>
<feature type="transmembrane region" description="Helical" evidence="6">
    <location>
        <begin position="320"/>
        <end position="337"/>
    </location>
</feature>
<feature type="transmembrane region" description="Helical" evidence="6">
    <location>
        <begin position="421"/>
        <end position="446"/>
    </location>
</feature>
<sequence>MSPDKESVAVAGSGLVLTVLASSQFLMTLDSSVMNVSMATVASDLGTTITGIQTAITLYTLVMATLMITGGKIGTIIGRRRAFALGLIIYGAGSLTTALSPNLAVLLIGWSLLEGIGAALIMPAIVALVAANFAAERRPAAYGLVAAAGAMAVAAGPLIGGAVTTFASWRYVFAGEVVIVLLILLVLRRINDVPPAKVRLDLVGSALSVVSLGMIVFGVLRSSEWGWVQAKPGGTAIAGLSPVVWLVLGGLLVLYGFLRWEAHLADTGGEPLIDPRLLRNRQLAGGLSMFFAQFTVQAGVFFTVPLFLSVVLELDALQTGIRLIPLSVALLLAAAGIPKLRPKANPRRVVRFGLASMIVGILFLVAGMDPGANAGVVAVPMLLMGLGLGALASQLGAVTVSAVPDSQSAEVGGLQNTATNLGASLGTALIGSVLIATLSTSIIAGIQADPDVPQSVQERATTELASGVPFLSDTQLAAALEEASVPDATAQDILDINSDARLEALQVAYAVTALLAITALFFTGRIPRTPVGSPERKAAPEPTDRRSS</sequence>
<feature type="transmembrane region" description="Helical" evidence="6">
    <location>
        <begin position="116"/>
        <end position="135"/>
    </location>
</feature>
<keyword evidence="2" id="KW-0813">Transport</keyword>
<evidence type="ECO:0000256" key="2">
    <source>
        <dbReference type="ARBA" id="ARBA00022448"/>
    </source>
</evidence>
<name>A0A2S8IZI9_RHOOP</name>
<feature type="transmembrane region" description="Helical" evidence="6">
    <location>
        <begin position="142"/>
        <end position="163"/>
    </location>
</feature>
<feature type="transmembrane region" description="Helical" evidence="6">
    <location>
        <begin position="507"/>
        <end position="527"/>
    </location>
</feature>
<dbReference type="GO" id="GO:0005886">
    <property type="term" value="C:plasma membrane"/>
    <property type="evidence" value="ECO:0007669"/>
    <property type="project" value="UniProtKB-SubCell"/>
</dbReference>
<gene>
    <name evidence="8" type="ORF">C5613_28655</name>
</gene>
<dbReference type="PRINTS" id="PR01036">
    <property type="entry name" value="TCRTETB"/>
</dbReference>
<evidence type="ECO:0000313" key="8">
    <source>
        <dbReference type="EMBL" id="PQP20214.1"/>
    </source>
</evidence>
<evidence type="ECO:0000256" key="5">
    <source>
        <dbReference type="ARBA" id="ARBA00023136"/>
    </source>
</evidence>
<evidence type="ECO:0000256" key="4">
    <source>
        <dbReference type="ARBA" id="ARBA00022989"/>
    </source>
</evidence>
<feature type="transmembrane region" description="Helical" evidence="6">
    <location>
        <begin position="349"/>
        <end position="368"/>
    </location>
</feature>
<dbReference type="RefSeq" id="WP_105419583.1">
    <property type="nucleotide sequence ID" value="NZ_PUIO01000041.1"/>
</dbReference>
<dbReference type="InterPro" id="IPR011701">
    <property type="entry name" value="MFS"/>
</dbReference>
<proteinExistence type="predicted"/>
<feature type="domain" description="Major facilitator superfamily (MFS) profile" evidence="7">
    <location>
        <begin position="16"/>
        <end position="530"/>
    </location>
</feature>
<dbReference type="InterPro" id="IPR036259">
    <property type="entry name" value="MFS_trans_sf"/>
</dbReference>
<evidence type="ECO:0000259" key="7">
    <source>
        <dbReference type="PROSITE" id="PS50850"/>
    </source>
</evidence>
<evidence type="ECO:0000256" key="1">
    <source>
        <dbReference type="ARBA" id="ARBA00004651"/>
    </source>
</evidence>
<feature type="transmembrane region" description="Helical" evidence="6">
    <location>
        <begin position="82"/>
        <end position="110"/>
    </location>
</feature>
<dbReference type="Proteomes" id="UP000239290">
    <property type="component" value="Unassembled WGS sequence"/>
</dbReference>
<dbReference type="Gene3D" id="1.20.1720.10">
    <property type="entry name" value="Multidrug resistance protein D"/>
    <property type="match status" value="1"/>
</dbReference>
<dbReference type="Gene3D" id="1.20.1250.20">
    <property type="entry name" value="MFS general substrate transporter like domains"/>
    <property type="match status" value="1"/>
</dbReference>
<evidence type="ECO:0000313" key="9">
    <source>
        <dbReference type="Proteomes" id="UP000239290"/>
    </source>
</evidence>
<dbReference type="EMBL" id="PUIO01000041">
    <property type="protein sequence ID" value="PQP20214.1"/>
    <property type="molecule type" value="Genomic_DNA"/>
</dbReference>
<keyword evidence="5 6" id="KW-0472">Membrane</keyword>
<evidence type="ECO:0000256" key="3">
    <source>
        <dbReference type="ARBA" id="ARBA00022692"/>
    </source>
</evidence>
<comment type="caution">
    <text evidence="8">The sequence shown here is derived from an EMBL/GenBank/DDBJ whole genome shotgun (WGS) entry which is preliminary data.</text>
</comment>
<accession>A0A2S8IZI9</accession>
<dbReference type="GO" id="GO:0022857">
    <property type="term" value="F:transmembrane transporter activity"/>
    <property type="evidence" value="ECO:0007669"/>
    <property type="project" value="InterPro"/>
</dbReference>